<reference evidence="2 3" key="1">
    <citation type="submission" date="2016-10" db="EMBL/GenBank/DDBJ databases">
        <authorList>
            <person name="de Groot N.N."/>
        </authorList>
    </citation>
    <scope>NUCLEOTIDE SEQUENCE [LARGE SCALE GENOMIC DNA]</scope>
    <source>
        <strain evidence="2 3">DSM 21228</strain>
    </source>
</reference>
<feature type="signal peptide" evidence="1">
    <location>
        <begin position="1"/>
        <end position="25"/>
    </location>
</feature>
<keyword evidence="3" id="KW-1185">Reference proteome</keyword>
<dbReference type="STRING" id="525918.SAMN05660964_02877"/>
<dbReference type="AlphaFoldDB" id="A0A1H4F8S0"/>
<protein>
    <submittedName>
        <fullName evidence="2">Uncharacterized protein</fullName>
    </submittedName>
</protein>
<gene>
    <name evidence="2" type="ORF">SAMN05660964_02877</name>
</gene>
<dbReference type="RefSeq" id="WP_093069732.1">
    <property type="nucleotide sequence ID" value="NZ_FNQP01000019.1"/>
</dbReference>
<dbReference type="Proteomes" id="UP000199397">
    <property type="component" value="Unassembled WGS sequence"/>
</dbReference>
<accession>A0A1H4F8S0</accession>
<keyword evidence="1" id="KW-0732">Signal</keyword>
<name>A0A1H4F8S0_9GAMM</name>
<dbReference type="EMBL" id="FNQP01000019">
    <property type="protein sequence ID" value="SEA93736.1"/>
    <property type="molecule type" value="Genomic_DNA"/>
</dbReference>
<dbReference type="OrthoDB" id="9976427at2"/>
<evidence type="ECO:0000313" key="3">
    <source>
        <dbReference type="Proteomes" id="UP000199397"/>
    </source>
</evidence>
<evidence type="ECO:0000256" key="1">
    <source>
        <dbReference type="SAM" id="SignalP"/>
    </source>
</evidence>
<evidence type="ECO:0000313" key="2">
    <source>
        <dbReference type="EMBL" id="SEA93736.1"/>
    </source>
</evidence>
<sequence length="78" mass="8653">MRRKGILLMCGTLLVVLSGIGSVSAAETADEIATMLTWWDEVGSDWEKAGEFIEFAGVDQEYLLADNTVEKNDEQQQQ</sequence>
<organism evidence="2 3">
    <name type="scientific">Thiothrix caldifontis</name>
    <dbReference type="NCBI Taxonomy" id="525918"/>
    <lineage>
        <taxon>Bacteria</taxon>
        <taxon>Pseudomonadati</taxon>
        <taxon>Pseudomonadota</taxon>
        <taxon>Gammaproteobacteria</taxon>
        <taxon>Thiotrichales</taxon>
        <taxon>Thiotrichaceae</taxon>
        <taxon>Thiothrix</taxon>
    </lineage>
</organism>
<feature type="chain" id="PRO_5011776853" evidence="1">
    <location>
        <begin position="26"/>
        <end position="78"/>
    </location>
</feature>
<proteinExistence type="predicted"/>